<dbReference type="OrthoDB" id="8564334at2"/>
<organism evidence="2 3">
    <name type="scientific">Pseudoduganella lurida</name>
    <dbReference type="NCBI Taxonomy" id="1036180"/>
    <lineage>
        <taxon>Bacteria</taxon>
        <taxon>Pseudomonadati</taxon>
        <taxon>Pseudomonadota</taxon>
        <taxon>Betaproteobacteria</taxon>
        <taxon>Burkholderiales</taxon>
        <taxon>Oxalobacteraceae</taxon>
        <taxon>Telluria group</taxon>
        <taxon>Pseudoduganella</taxon>
    </lineage>
</organism>
<dbReference type="AlphaFoldDB" id="A0A562QVY5"/>
<dbReference type="RefSeq" id="WP_145653004.1">
    <property type="nucleotide sequence ID" value="NZ_VLLB01000013.1"/>
</dbReference>
<name>A0A562QVY5_9BURK</name>
<reference evidence="2 3" key="1">
    <citation type="journal article" date="2015" name="Stand. Genomic Sci.">
        <title>Genomic Encyclopedia of Bacterial and Archaeal Type Strains, Phase III: the genomes of soil and plant-associated and newly described type strains.</title>
        <authorList>
            <person name="Whitman W.B."/>
            <person name="Woyke T."/>
            <person name="Klenk H.P."/>
            <person name="Zhou Y."/>
            <person name="Lilburn T.G."/>
            <person name="Beck B.J."/>
            <person name="De Vos P."/>
            <person name="Vandamme P."/>
            <person name="Eisen J.A."/>
            <person name="Garrity G."/>
            <person name="Hugenholtz P."/>
            <person name="Kyrpides N.C."/>
        </authorList>
    </citation>
    <scope>NUCLEOTIDE SEQUENCE [LARGE SCALE GENOMIC DNA]</scope>
    <source>
        <strain evidence="2 3">CGMCC 1.10822</strain>
    </source>
</reference>
<keyword evidence="3" id="KW-1185">Reference proteome</keyword>
<dbReference type="EMBL" id="VLLB01000013">
    <property type="protein sequence ID" value="TWI60939.1"/>
    <property type="molecule type" value="Genomic_DNA"/>
</dbReference>
<gene>
    <name evidence="2" type="ORF">IP91_04904</name>
</gene>
<proteinExistence type="predicted"/>
<dbReference type="Proteomes" id="UP000318431">
    <property type="component" value="Unassembled WGS sequence"/>
</dbReference>
<comment type="caution">
    <text evidence="2">The sequence shown here is derived from an EMBL/GenBank/DDBJ whole genome shotgun (WGS) entry which is preliminary data.</text>
</comment>
<feature type="region of interest" description="Disordered" evidence="1">
    <location>
        <begin position="62"/>
        <end position="88"/>
    </location>
</feature>
<protein>
    <submittedName>
        <fullName evidence="2">Uncharacterized protein</fullName>
    </submittedName>
</protein>
<evidence type="ECO:0000256" key="1">
    <source>
        <dbReference type="SAM" id="MobiDB-lite"/>
    </source>
</evidence>
<evidence type="ECO:0000313" key="2">
    <source>
        <dbReference type="EMBL" id="TWI60939.1"/>
    </source>
</evidence>
<sequence length="88" mass="10120">MTYEEYLDEVTTLIFEKYNVAEKDAVKMVVVAQDHEFFVAHDEDESLRTVEQAHKDAKALFERRAAKGRPPAKVDARAPKTPKEPEDE</sequence>
<feature type="compositionally biased region" description="Basic and acidic residues" evidence="1">
    <location>
        <begin position="72"/>
        <end position="88"/>
    </location>
</feature>
<accession>A0A562QVY5</accession>
<evidence type="ECO:0000313" key="3">
    <source>
        <dbReference type="Proteomes" id="UP000318431"/>
    </source>
</evidence>